<dbReference type="Gene3D" id="3.30.1330.40">
    <property type="entry name" value="RutC-like"/>
    <property type="match status" value="1"/>
</dbReference>
<accession>A0A2S1QVA9</accession>
<dbReference type="InterPro" id="IPR035959">
    <property type="entry name" value="RutC-like_sf"/>
</dbReference>
<proteinExistence type="predicted"/>
<name>A0A2S1QVA9_9FLAO</name>
<dbReference type="KEGG" id="falb:HYN59_03925"/>
<dbReference type="AlphaFoldDB" id="A0A2S1QVA9"/>
<protein>
    <submittedName>
        <fullName evidence="1">RidA family protein</fullName>
    </submittedName>
</protein>
<sequence length="130" mass="14304">MDITLTNPWQWQDSLGYSQAVEVKNNTRTLYCAGQAAVDANGQPSGEGMRAQIKLALQNLEQVIEKAGYTPKGIVRLNYYTTSIPEFFAAYDIITSWVLQHGIQPASTLIEIKALAFPQLLVEIEATVSG</sequence>
<organism evidence="1 2">
    <name type="scientific">Flavobacterium album</name>
    <dbReference type="NCBI Taxonomy" id="2175091"/>
    <lineage>
        <taxon>Bacteria</taxon>
        <taxon>Pseudomonadati</taxon>
        <taxon>Bacteroidota</taxon>
        <taxon>Flavobacteriia</taxon>
        <taxon>Flavobacteriales</taxon>
        <taxon>Flavobacteriaceae</taxon>
        <taxon>Flavobacterium</taxon>
    </lineage>
</organism>
<dbReference type="PANTHER" id="PTHR43857:SF1">
    <property type="entry name" value="YJGH FAMILY PROTEIN"/>
    <property type="match status" value="1"/>
</dbReference>
<dbReference type="InterPro" id="IPR006175">
    <property type="entry name" value="YjgF/YER057c/UK114"/>
</dbReference>
<dbReference type="Pfam" id="PF01042">
    <property type="entry name" value="Ribonuc_L-PSP"/>
    <property type="match status" value="1"/>
</dbReference>
<dbReference type="RefSeq" id="WP_108777022.1">
    <property type="nucleotide sequence ID" value="NZ_CP029186.1"/>
</dbReference>
<dbReference type="CDD" id="cd00448">
    <property type="entry name" value="YjgF_YER057c_UK114_family"/>
    <property type="match status" value="1"/>
</dbReference>
<reference evidence="1 2" key="1">
    <citation type="submission" date="2018-04" db="EMBL/GenBank/DDBJ databases">
        <title>Genome sequencing of Flavobacterium sp. HYN0059.</title>
        <authorList>
            <person name="Yi H."/>
            <person name="Baek C."/>
        </authorList>
    </citation>
    <scope>NUCLEOTIDE SEQUENCE [LARGE SCALE GENOMIC DNA]</scope>
    <source>
        <strain evidence="1 2">HYN0059</strain>
    </source>
</reference>
<evidence type="ECO:0000313" key="2">
    <source>
        <dbReference type="Proteomes" id="UP000244929"/>
    </source>
</evidence>
<keyword evidence="2" id="KW-1185">Reference proteome</keyword>
<dbReference type="EMBL" id="CP029186">
    <property type="protein sequence ID" value="AWH84314.1"/>
    <property type="molecule type" value="Genomic_DNA"/>
</dbReference>
<dbReference type="Proteomes" id="UP000244929">
    <property type="component" value="Chromosome"/>
</dbReference>
<gene>
    <name evidence="1" type="ORF">HYN59_03925</name>
</gene>
<dbReference type="SUPFAM" id="SSF55298">
    <property type="entry name" value="YjgF-like"/>
    <property type="match status" value="1"/>
</dbReference>
<evidence type="ECO:0000313" key="1">
    <source>
        <dbReference type="EMBL" id="AWH84314.1"/>
    </source>
</evidence>
<dbReference type="PANTHER" id="PTHR43857">
    <property type="entry name" value="BLR7761 PROTEIN"/>
    <property type="match status" value="1"/>
</dbReference>
<dbReference type="OrthoDB" id="881979at2"/>